<name>A0ABX0XNS2_9SPHN</name>
<feature type="signal peptide" evidence="7">
    <location>
        <begin position="1"/>
        <end position="21"/>
    </location>
</feature>
<proteinExistence type="predicted"/>
<keyword evidence="9" id="KW-1185">Reference proteome</keyword>
<keyword evidence="6" id="KW-0325">Glycoprotein</keyword>
<organism evidence="8 9">
    <name type="scientific">Sphingomonas jejuensis</name>
    <dbReference type="NCBI Taxonomy" id="904715"/>
    <lineage>
        <taxon>Bacteria</taxon>
        <taxon>Pseudomonadati</taxon>
        <taxon>Pseudomonadota</taxon>
        <taxon>Alphaproteobacteria</taxon>
        <taxon>Sphingomonadales</taxon>
        <taxon>Sphingomonadaceae</taxon>
        <taxon>Sphingomonas</taxon>
    </lineage>
</organism>
<dbReference type="CDD" id="cd11010">
    <property type="entry name" value="S1-P1_nuclease"/>
    <property type="match status" value="1"/>
</dbReference>
<dbReference type="PANTHER" id="PTHR33146:SF26">
    <property type="entry name" value="ENDONUCLEASE 4"/>
    <property type="match status" value="1"/>
</dbReference>
<dbReference type="InterPro" id="IPR003154">
    <property type="entry name" value="S1/P1nuclease"/>
</dbReference>
<keyword evidence="3" id="KW-0255">Endonuclease</keyword>
<protein>
    <recommendedName>
        <fullName evidence="10">S1/P1 Nuclease</fullName>
    </recommendedName>
</protein>
<evidence type="ECO:0000256" key="1">
    <source>
        <dbReference type="ARBA" id="ARBA00022722"/>
    </source>
</evidence>
<evidence type="ECO:0000256" key="3">
    <source>
        <dbReference type="ARBA" id="ARBA00022759"/>
    </source>
</evidence>
<dbReference type="InterPro" id="IPR008947">
    <property type="entry name" value="PLipase_C/P1_nuclease_dom_sf"/>
</dbReference>
<dbReference type="Pfam" id="PF02265">
    <property type="entry name" value="S1-P1_nuclease"/>
    <property type="match status" value="1"/>
</dbReference>
<evidence type="ECO:0008006" key="10">
    <source>
        <dbReference type="Google" id="ProtNLM"/>
    </source>
</evidence>
<sequence length="282" mass="30626">MIRRLLLFVAAAMLPTAPALSWGRYGHDTVAEIAWLESSPVVRARMTALLRRTALLETPDCPARTLGDASIWADCIRGLSPRFSYTNPWHYQNVSVCRPFELTAACKDGNCVSAQIDRNVRLLADRTVPERERVAALLFLIHFVGDLHQPLHAGDDDDRGGNDVRARYGIAGGPRTNLHGVWDTPLAERAITTPAADARGLLASAPADRAALAAGTTEDWSREAWQAAREIAYTPVRGGDPCARGNVAALSEADIEQAIPVIRLQVLRGGVRLARLLQEALG</sequence>
<evidence type="ECO:0000256" key="6">
    <source>
        <dbReference type="ARBA" id="ARBA00023180"/>
    </source>
</evidence>
<dbReference type="Proteomes" id="UP000734218">
    <property type="component" value="Unassembled WGS sequence"/>
</dbReference>
<dbReference type="EMBL" id="JAATJE010000002">
    <property type="protein sequence ID" value="NJC34507.1"/>
    <property type="molecule type" value="Genomic_DNA"/>
</dbReference>
<dbReference type="PANTHER" id="PTHR33146">
    <property type="entry name" value="ENDONUCLEASE 4"/>
    <property type="match status" value="1"/>
</dbReference>
<comment type="caution">
    <text evidence="8">The sequence shown here is derived from an EMBL/GenBank/DDBJ whole genome shotgun (WGS) entry which is preliminary data.</text>
</comment>
<dbReference type="Gene3D" id="1.10.575.10">
    <property type="entry name" value="P1 Nuclease"/>
    <property type="match status" value="1"/>
</dbReference>
<reference evidence="8 9" key="1">
    <citation type="submission" date="2020-03" db="EMBL/GenBank/DDBJ databases">
        <title>Genomic Encyclopedia of Type Strains, Phase IV (KMG-IV): sequencing the most valuable type-strain genomes for metagenomic binning, comparative biology and taxonomic classification.</title>
        <authorList>
            <person name="Goeker M."/>
        </authorList>
    </citation>
    <scope>NUCLEOTIDE SEQUENCE [LARGE SCALE GENOMIC DNA]</scope>
    <source>
        <strain evidence="8 9">DSM 27651</strain>
    </source>
</reference>
<evidence type="ECO:0000313" key="9">
    <source>
        <dbReference type="Proteomes" id="UP000734218"/>
    </source>
</evidence>
<keyword evidence="5" id="KW-1015">Disulfide bond</keyword>
<keyword evidence="4" id="KW-0378">Hydrolase</keyword>
<evidence type="ECO:0000313" key="8">
    <source>
        <dbReference type="EMBL" id="NJC34507.1"/>
    </source>
</evidence>
<dbReference type="SUPFAM" id="SSF48537">
    <property type="entry name" value="Phospholipase C/P1 nuclease"/>
    <property type="match status" value="1"/>
</dbReference>
<evidence type="ECO:0000256" key="2">
    <source>
        <dbReference type="ARBA" id="ARBA00022723"/>
    </source>
</evidence>
<evidence type="ECO:0000256" key="5">
    <source>
        <dbReference type="ARBA" id="ARBA00023157"/>
    </source>
</evidence>
<keyword evidence="1" id="KW-0540">Nuclease</keyword>
<feature type="chain" id="PRO_5046560999" description="S1/P1 Nuclease" evidence="7">
    <location>
        <begin position="22"/>
        <end position="282"/>
    </location>
</feature>
<evidence type="ECO:0000256" key="4">
    <source>
        <dbReference type="ARBA" id="ARBA00022801"/>
    </source>
</evidence>
<accession>A0ABX0XNS2</accession>
<keyword evidence="2" id="KW-0479">Metal-binding</keyword>
<gene>
    <name evidence="8" type="ORF">GGR88_002021</name>
</gene>
<keyword evidence="7" id="KW-0732">Signal</keyword>
<evidence type="ECO:0000256" key="7">
    <source>
        <dbReference type="SAM" id="SignalP"/>
    </source>
</evidence>